<evidence type="ECO:0000313" key="2">
    <source>
        <dbReference type="EMBL" id="GIG20005.1"/>
    </source>
</evidence>
<proteinExistence type="predicted"/>
<dbReference type="AlphaFoldDB" id="A0A919NZQ5"/>
<name>A0A919NZQ5_9CELL</name>
<feature type="region of interest" description="Disordered" evidence="1">
    <location>
        <begin position="1"/>
        <end position="23"/>
    </location>
</feature>
<organism evidence="2 3">
    <name type="scientific">Cellulomonas chitinilytica</name>
    <dbReference type="NCBI Taxonomy" id="398759"/>
    <lineage>
        <taxon>Bacteria</taxon>
        <taxon>Bacillati</taxon>
        <taxon>Actinomycetota</taxon>
        <taxon>Actinomycetes</taxon>
        <taxon>Micrococcales</taxon>
        <taxon>Cellulomonadaceae</taxon>
        <taxon>Cellulomonas</taxon>
    </lineage>
</organism>
<gene>
    <name evidence="2" type="ORF">Cch01nite_07290</name>
</gene>
<comment type="caution">
    <text evidence="2">The sequence shown here is derived from an EMBL/GenBank/DDBJ whole genome shotgun (WGS) entry which is preliminary data.</text>
</comment>
<keyword evidence="3" id="KW-1185">Reference proteome</keyword>
<reference evidence="2" key="1">
    <citation type="submission" date="2021-01" db="EMBL/GenBank/DDBJ databases">
        <title>Whole genome shotgun sequence of Cellulomonas chitinilytica NBRC 110799.</title>
        <authorList>
            <person name="Komaki H."/>
            <person name="Tamura T."/>
        </authorList>
    </citation>
    <scope>NUCLEOTIDE SEQUENCE</scope>
    <source>
        <strain evidence="2">NBRC 110799</strain>
    </source>
</reference>
<protein>
    <submittedName>
        <fullName evidence="2">Uncharacterized protein</fullName>
    </submittedName>
</protein>
<accession>A0A919NZQ5</accession>
<evidence type="ECO:0000256" key="1">
    <source>
        <dbReference type="SAM" id="MobiDB-lite"/>
    </source>
</evidence>
<dbReference type="EMBL" id="BONK01000002">
    <property type="protein sequence ID" value="GIG20005.1"/>
    <property type="molecule type" value="Genomic_DNA"/>
</dbReference>
<evidence type="ECO:0000313" key="3">
    <source>
        <dbReference type="Proteomes" id="UP000632740"/>
    </source>
</evidence>
<dbReference type="Proteomes" id="UP000632740">
    <property type="component" value="Unassembled WGS sequence"/>
</dbReference>
<sequence length="173" mass="18348">MSGPPGTTADHDDERRVTHMTQPRWSDDDQLLADVQRALAAAAVDDHVLESGKAAFAWRTVDSELAELTYDSLLDDGAAVRGGTSESGTVEMRSLAFEAGSVTVELDVSPTRIVGQLVPGRQGVIVLQAPTGEVGRVASDESGYFAIAAPAEPLVRVRCTTDLGSVVTDWVRL</sequence>